<accession>A0A8H7UWF4</accession>
<feature type="transmembrane region" description="Helical" evidence="7">
    <location>
        <begin position="466"/>
        <end position="485"/>
    </location>
</feature>
<feature type="transmembrane region" description="Helical" evidence="7">
    <location>
        <begin position="288"/>
        <end position="307"/>
    </location>
</feature>
<keyword evidence="4 7" id="KW-0812">Transmembrane</keyword>
<feature type="transmembrane region" description="Helical" evidence="7">
    <location>
        <begin position="646"/>
        <end position="672"/>
    </location>
</feature>
<feature type="transmembrane region" description="Helical" evidence="7">
    <location>
        <begin position="41"/>
        <end position="63"/>
    </location>
</feature>
<dbReference type="AlphaFoldDB" id="A0A8H7UWF4"/>
<protein>
    <recommendedName>
        <fullName evidence="10">Oligopeptide transporter</fullName>
    </recommendedName>
</protein>
<dbReference type="GO" id="GO:0000329">
    <property type="term" value="C:fungal-type vacuole membrane"/>
    <property type="evidence" value="ECO:0007669"/>
    <property type="project" value="TreeGrafter"/>
</dbReference>
<evidence type="ECO:0000256" key="3">
    <source>
        <dbReference type="ARBA" id="ARBA00022448"/>
    </source>
</evidence>
<evidence type="ECO:0000313" key="9">
    <source>
        <dbReference type="Proteomes" id="UP000650833"/>
    </source>
</evidence>
<evidence type="ECO:0000313" key="8">
    <source>
        <dbReference type="EMBL" id="KAG2196567.1"/>
    </source>
</evidence>
<dbReference type="EMBL" id="JAEPRC010000471">
    <property type="protein sequence ID" value="KAG2196567.1"/>
    <property type="molecule type" value="Genomic_DNA"/>
</dbReference>
<feature type="transmembrane region" description="Helical" evidence="7">
    <location>
        <begin position="147"/>
        <end position="165"/>
    </location>
</feature>
<evidence type="ECO:0008006" key="10">
    <source>
        <dbReference type="Google" id="ProtNLM"/>
    </source>
</evidence>
<feature type="transmembrane region" description="Helical" evidence="7">
    <location>
        <begin position="364"/>
        <end position="386"/>
    </location>
</feature>
<evidence type="ECO:0000256" key="6">
    <source>
        <dbReference type="ARBA" id="ARBA00023136"/>
    </source>
</evidence>
<feature type="transmembrane region" description="Helical" evidence="7">
    <location>
        <begin position="704"/>
        <end position="723"/>
    </location>
</feature>
<dbReference type="OrthoDB" id="627262at2759"/>
<reference evidence="8" key="1">
    <citation type="submission" date="2020-12" db="EMBL/GenBank/DDBJ databases">
        <title>Metabolic potential, ecology and presence of endohyphal bacteria is reflected in genomic diversity of Mucoromycotina.</title>
        <authorList>
            <person name="Muszewska A."/>
            <person name="Okrasinska A."/>
            <person name="Steczkiewicz K."/>
            <person name="Drgas O."/>
            <person name="Orlowska M."/>
            <person name="Perlinska-Lenart U."/>
            <person name="Aleksandrzak-Piekarczyk T."/>
            <person name="Szatraj K."/>
            <person name="Zielenkiewicz U."/>
            <person name="Pilsyk S."/>
            <person name="Malc E."/>
            <person name="Mieczkowski P."/>
            <person name="Kruszewska J.S."/>
            <person name="Biernat P."/>
            <person name="Pawlowska J."/>
        </authorList>
    </citation>
    <scope>NUCLEOTIDE SEQUENCE</scope>
    <source>
        <strain evidence="8">CBS 226.32</strain>
    </source>
</reference>
<comment type="caution">
    <text evidence="8">The sequence shown here is derived from an EMBL/GenBank/DDBJ whole genome shotgun (WGS) entry which is preliminary data.</text>
</comment>
<feature type="transmembrane region" description="Helical" evidence="7">
    <location>
        <begin position="608"/>
        <end position="626"/>
    </location>
</feature>
<dbReference type="Pfam" id="PF03169">
    <property type="entry name" value="OPT"/>
    <property type="match status" value="1"/>
</dbReference>
<comment type="similarity">
    <text evidence="2">Belongs to the oligopeptide OPT transporter family.</text>
</comment>
<gene>
    <name evidence="8" type="ORF">INT46_009547</name>
</gene>
<dbReference type="InterPro" id="IPR004813">
    <property type="entry name" value="OPT"/>
</dbReference>
<proteinExistence type="inferred from homology"/>
<comment type="subcellular location">
    <subcellularLocation>
        <location evidence="1">Membrane</location>
        <topology evidence="1">Multi-pass membrane protein</topology>
    </subcellularLocation>
</comment>
<keyword evidence="3" id="KW-0813">Transport</keyword>
<feature type="transmembrane region" description="Helical" evidence="7">
    <location>
        <begin position="553"/>
        <end position="574"/>
    </location>
</feature>
<evidence type="ECO:0000256" key="5">
    <source>
        <dbReference type="ARBA" id="ARBA00022989"/>
    </source>
</evidence>
<dbReference type="GO" id="GO:0035673">
    <property type="term" value="F:oligopeptide transmembrane transporter activity"/>
    <property type="evidence" value="ECO:0007669"/>
    <property type="project" value="InterPro"/>
</dbReference>
<feature type="transmembrane region" description="Helical" evidence="7">
    <location>
        <begin position="319"/>
        <end position="344"/>
    </location>
</feature>
<organism evidence="8 9">
    <name type="scientific">Mucor plumbeus</name>
    <dbReference type="NCBI Taxonomy" id="97098"/>
    <lineage>
        <taxon>Eukaryota</taxon>
        <taxon>Fungi</taxon>
        <taxon>Fungi incertae sedis</taxon>
        <taxon>Mucoromycota</taxon>
        <taxon>Mucoromycotina</taxon>
        <taxon>Mucoromycetes</taxon>
        <taxon>Mucorales</taxon>
        <taxon>Mucorineae</taxon>
        <taxon>Mucoraceae</taxon>
        <taxon>Mucor</taxon>
    </lineage>
</organism>
<feature type="transmembrane region" description="Helical" evidence="7">
    <location>
        <begin position="440"/>
        <end position="460"/>
    </location>
</feature>
<dbReference type="PANTHER" id="PTHR31645">
    <property type="entry name" value="OLIGOPEPTIDE TRANSPORTER YGL114W-RELATED"/>
    <property type="match status" value="1"/>
</dbReference>
<evidence type="ECO:0000256" key="2">
    <source>
        <dbReference type="ARBA" id="ARBA00008807"/>
    </source>
</evidence>
<keyword evidence="6 7" id="KW-0472">Membrane</keyword>
<dbReference type="PANTHER" id="PTHR31645:SF0">
    <property type="entry name" value="OLIGOPEPTIDE TRANSPORTER YGL114W-RELATED"/>
    <property type="match status" value="1"/>
</dbReference>
<keyword evidence="5 7" id="KW-1133">Transmembrane helix</keyword>
<name>A0A8H7UWF4_9FUNG</name>
<sequence length="735" mass="81248">MTKDTNQTGNEIYSFRDPATFRQSNNDGNLHTEQDDVENHFTLRAVACGLLIGTLMCFSNMYFGLQTGWISMMSLQSSLLGFAMFKPFQHMLKHKFGPIENVVLQTTAVATATMPLAAGFVGVIPALELMTKSDNPTGAVVLSGRQLILWSLGVAFFGVFFAIPLRKETIIRERLKFPSGTATAQMISLLHQRQDPTLINHTITKRAGKNTLRFRRNQRNGERQPLIQQEQTLQQRYTAPAISSESSEQIQKTFEYSWSLKLHGLLASFTVSSFYTLSSYFVPAINTIPIFNWISFGLIDFNAWQWYFTPSFSYIGQGIIMGLPTTLSMLLGCVIGWGVLSPVAYYAGWAPGPIDDWKTGSKGWILWISLGVMIAESCVSLIVVFIRAIVKTVRRKQEEGLFATVSNGDESVQEEMDEHVFEEEIVEVDAPLSQQVSKKVAIIGLIASSILCAVLVRAVFGAEAMPIGMTFVSILIAMFLSVLGVRALGETDLNPVSGIGKLSQCITATLMPGAILANLIAGGIAEAGAQQAGDLMQDLKTGHLLGASPKAQFYGQMIGSFASVFIATGAYLLYRTVYNIPGPEFPVPTAQVWLDMSRLVNGHPLPPHVFEFVFAFAIVFALFVLIKELYPDHQKQGWIRFIPQGIAFAIGMYNPPNFTLARVIGGLIVYFWNKFCDEPKYKHEQTHHGIRAWVEPYRAVGSKVFIVVVASGFVLGEGTFAIVNMTMRAFNVPHF</sequence>
<keyword evidence="9" id="KW-1185">Reference proteome</keyword>
<evidence type="ECO:0000256" key="4">
    <source>
        <dbReference type="ARBA" id="ARBA00022692"/>
    </source>
</evidence>
<dbReference type="Proteomes" id="UP000650833">
    <property type="component" value="Unassembled WGS sequence"/>
</dbReference>
<dbReference type="NCBIfam" id="TIGR00728">
    <property type="entry name" value="OPT_sfam"/>
    <property type="match status" value="1"/>
</dbReference>
<dbReference type="InterPro" id="IPR045035">
    <property type="entry name" value="YSL-like"/>
</dbReference>
<evidence type="ECO:0000256" key="1">
    <source>
        <dbReference type="ARBA" id="ARBA00004141"/>
    </source>
</evidence>
<feature type="transmembrane region" description="Helical" evidence="7">
    <location>
        <begin position="106"/>
        <end position="127"/>
    </location>
</feature>
<evidence type="ECO:0000256" key="7">
    <source>
        <dbReference type="SAM" id="Phobius"/>
    </source>
</evidence>